<accession>A0A841SWW8</accession>
<dbReference type="Proteomes" id="UP000535838">
    <property type="component" value="Unassembled WGS sequence"/>
</dbReference>
<evidence type="ECO:0000313" key="3">
    <source>
        <dbReference type="EMBL" id="MBB6635126.1"/>
    </source>
</evidence>
<dbReference type="PANTHER" id="PTHR34136">
    <property type="match status" value="1"/>
</dbReference>
<comment type="caution">
    <text evidence="3">The sequence shown here is derived from an EMBL/GenBank/DDBJ whole genome shotgun (WGS) entry which is preliminary data.</text>
</comment>
<dbReference type="CDD" id="cd06533">
    <property type="entry name" value="Glyco_transf_WecG_TagA"/>
    <property type="match status" value="1"/>
</dbReference>
<sequence>MESYEMLGIKFHALNEDELIEYVHQANAGQDTKVIGNHNFHSLYLSNRVESMRAFYDRADLIHIDGMPIVWLGRLFGHRLNRSHRLTSLDWLSRLFSECEERGYRVFLLGSEPGVAEKASERFLADHPKLQLGCYHGYFDKSADSAENEAVIELVNRFEPDLVLVGMGMPIQEDWIRCNVHRLRTKLIWSLGAFMDYYAGVKPLPPRWLGRLGLEWLYRLFSEPRRLWKRYILEPWFIVFLLFRNVIRR</sequence>
<evidence type="ECO:0000313" key="4">
    <source>
        <dbReference type="Proteomes" id="UP000535838"/>
    </source>
</evidence>
<evidence type="ECO:0000256" key="2">
    <source>
        <dbReference type="ARBA" id="ARBA00022679"/>
    </source>
</evidence>
<reference evidence="3 4" key="1">
    <citation type="submission" date="2020-08" db="EMBL/GenBank/DDBJ databases">
        <title>Cohnella phylogeny.</title>
        <authorList>
            <person name="Dunlap C."/>
        </authorList>
    </citation>
    <scope>NUCLEOTIDE SEQUENCE [LARGE SCALE GENOMIC DNA]</scope>
    <source>
        <strain evidence="3 4">DSM 25241</strain>
    </source>
</reference>
<keyword evidence="4" id="KW-1185">Reference proteome</keyword>
<dbReference type="EMBL" id="JACJVQ010000011">
    <property type="protein sequence ID" value="MBB6635126.1"/>
    <property type="molecule type" value="Genomic_DNA"/>
</dbReference>
<dbReference type="InterPro" id="IPR004629">
    <property type="entry name" value="WecG_TagA_CpsF"/>
</dbReference>
<dbReference type="NCBIfam" id="TIGR00696">
    <property type="entry name" value="wecG_tagA_cpsF"/>
    <property type="match status" value="1"/>
</dbReference>
<keyword evidence="2 3" id="KW-0808">Transferase</keyword>
<dbReference type="GO" id="GO:0016758">
    <property type="term" value="F:hexosyltransferase activity"/>
    <property type="evidence" value="ECO:0007669"/>
    <property type="project" value="TreeGrafter"/>
</dbReference>
<dbReference type="AlphaFoldDB" id="A0A841SWW8"/>
<proteinExistence type="predicted"/>
<name>A0A841SWW8_9BACL</name>
<evidence type="ECO:0000256" key="1">
    <source>
        <dbReference type="ARBA" id="ARBA00022676"/>
    </source>
</evidence>
<organism evidence="3 4">
    <name type="scientific">Cohnella thailandensis</name>
    <dbReference type="NCBI Taxonomy" id="557557"/>
    <lineage>
        <taxon>Bacteria</taxon>
        <taxon>Bacillati</taxon>
        <taxon>Bacillota</taxon>
        <taxon>Bacilli</taxon>
        <taxon>Bacillales</taxon>
        <taxon>Paenibacillaceae</taxon>
        <taxon>Cohnella</taxon>
    </lineage>
</organism>
<keyword evidence="1" id="KW-0328">Glycosyltransferase</keyword>
<dbReference type="Pfam" id="PF03808">
    <property type="entry name" value="Glyco_tran_WecG"/>
    <property type="match status" value="1"/>
</dbReference>
<gene>
    <name evidence="3" type="ORF">H7B67_13480</name>
</gene>
<protein>
    <submittedName>
        <fullName evidence="3">WecB/TagA/CpsF family glycosyltransferase</fullName>
    </submittedName>
</protein>
<dbReference type="RefSeq" id="WP_185120370.1">
    <property type="nucleotide sequence ID" value="NZ_JACJVQ010000011.1"/>
</dbReference>
<dbReference type="PANTHER" id="PTHR34136:SF1">
    <property type="entry name" value="UDP-N-ACETYL-D-MANNOSAMINURONIC ACID TRANSFERASE"/>
    <property type="match status" value="1"/>
</dbReference>